<dbReference type="InterPro" id="IPR047730">
    <property type="entry name" value="ABZJ_00895-like"/>
</dbReference>
<feature type="transmembrane region" description="Helical" evidence="1">
    <location>
        <begin position="15"/>
        <end position="36"/>
    </location>
</feature>
<feature type="transmembrane region" description="Helical" evidence="1">
    <location>
        <begin position="106"/>
        <end position="130"/>
    </location>
</feature>
<keyword evidence="3" id="KW-1185">Reference proteome</keyword>
<dbReference type="NCBIfam" id="NF038216">
    <property type="entry name" value="ABZJ_00895_fam"/>
    <property type="match status" value="1"/>
</dbReference>
<dbReference type="AlphaFoldDB" id="A0A6I6MKH0"/>
<sequence length="147" mass="15713">MSEAAQPTYSVAANLRWFAVVYIVALILLGFIVNLLRTVGVDLPSTGIGIGVFAALVYLAGSRFAARREWTGRDRHNLALGYVAVAITVSCTLMAIVMLLDPATAAMLMGIGDMIGVVLAIAAGVALFYYGMARLMLMMLARRGKQQ</sequence>
<keyword evidence="1" id="KW-1133">Transmembrane helix</keyword>
<evidence type="ECO:0000313" key="3">
    <source>
        <dbReference type="Proteomes" id="UP000431269"/>
    </source>
</evidence>
<evidence type="ECO:0000313" key="2">
    <source>
        <dbReference type="EMBL" id="QGZ95169.1"/>
    </source>
</evidence>
<proteinExistence type="predicted"/>
<feature type="transmembrane region" description="Helical" evidence="1">
    <location>
        <begin position="78"/>
        <end position="100"/>
    </location>
</feature>
<organism evidence="2 3">
    <name type="scientific">Terricaulis silvestris</name>
    <dbReference type="NCBI Taxonomy" id="2686094"/>
    <lineage>
        <taxon>Bacteria</taxon>
        <taxon>Pseudomonadati</taxon>
        <taxon>Pseudomonadota</taxon>
        <taxon>Alphaproteobacteria</taxon>
        <taxon>Caulobacterales</taxon>
        <taxon>Caulobacteraceae</taxon>
        <taxon>Terricaulis</taxon>
    </lineage>
</organism>
<reference evidence="3" key="1">
    <citation type="submission" date="2019-12" db="EMBL/GenBank/DDBJ databases">
        <title>Complete genome of Terracaulis silvestris 0127_4.</title>
        <authorList>
            <person name="Vieira S."/>
            <person name="Riedel T."/>
            <person name="Sproer C."/>
            <person name="Pascual J."/>
            <person name="Boedeker C."/>
            <person name="Overmann J."/>
        </authorList>
    </citation>
    <scope>NUCLEOTIDE SEQUENCE [LARGE SCALE GENOMIC DNA]</scope>
    <source>
        <strain evidence="3">0127_4</strain>
    </source>
</reference>
<gene>
    <name evidence="2" type="ORF">DSM104635_02013</name>
</gene>
<dbReference type="RefSeq" id="WP_158766054.1">
    <property type="nucleotide sequence ID" value="NZ_CP047045.1"/>
</dbReference>
<keyword evidence="1" id="KW-0812">Transmembrane</keyword>
<protein>
    <submittedName>
        <fullName evidence="2">Uncharacterized protein</fullName>
    </submittedName>
</protein>
<evidence type="ECO:0000256" key="1">
    <source>
        <dbReference type="SAM" id="Phobius"/>
    </source>
</evidence>
<name>A0A6I6MKH0_9CAUL</name>
<dbReference type="EMBL" id="CP047045">
    <property type="protein sequence ID" value="QGZ95169.1"/>
    <property type="molecule type" value="Genomic_DNA"/>
</dbReference>
<feature type="transmembrane region" description="Helical" evidence="1">
    <location>
        <begin position="48"/>
        <end position="66"/>
    </location>
</feature>
<keyword evidence="1" id="KW-0472">Membrane</keyword>
<dbReference type="KEGG" id="tsv:DSM104635_02013"/>
<accession>A0A6I6MKH0</accession>
<dbReference type="Proteomes" id="UP000431269">
    <property type="component" value="Chromosome"/>
</dbReference>